<gene>
    <name evidence="2" type="primary">TCF3</name>
</gene>
<feature type="region of interest" description="Disordered" evidence="1">
    <location>
        <begin position="1"/>
        <end position="43"/>
    </location>
</feature>
<feature type="compositionally biased region" description="Pro residues" evidence="1">
    <location>
        <begin position="1"/>
        <end position="10"/>
    </location>
</feature>
<name>L0R8G9_HUMAN</name>
<proteinExistence type="predicted"/>
<organism evidence="2">
    <name type="scientific">Homo sapiens</name>
    <name type="common">Human</name>
    <dbReference type="NCBI Taxonomy" id="9606"/>
    <lineage>
        <taxon>Eukaryota</taxon>
        <taxon>Metazoa</taxon>
        <taxon>Chordata</taxon>
        <taxon>Craniata</taxon>
        <taxon>Vertebrata</taxon>
        <taxon>Euteleostomi</taxon>
        <taxon>Mammalia</taxon>
        <taxon>Eutheria</taxon>
        <taxon>Euarchontoglires</taxon>
        <taxon>Primates</taxon>
        <taxon>Haplorrhini</taxon>
        <taxon>Catarrhini</taxon>
        <taxon>Hominidae</taxon>
        <taxon>Homo</taxon>
    </lineage>
</organism>
<protein>
    <submittedName>
        <fullName evidence="2">Alternative protein TCF3</fullName>
    </submittedName>
</protein>
<sequence>MPPWDEPPAFSPVLWPQNGHSRPRASSTSTPHTPVVSIEPTPT</sequence>
<dbReference type="OrthoDB" id="10034090at2759"/>
<evidence type="ECO:0000313" key="2">
    <source>
        <dbReference type="EMBL" id="CCO13831.1"/>
    </source>
</evidence>
<dbReference type="AlphaFoldDB" id="L0R8G9"/>
<evidence type="ECO:0000256" key="1">
    <source>
        <dbReference type="SAM" id="MobiDB-lite"/>
    </source>
</evidence>
<dbReference type="ChiTaRS" id="TCF3">
    <property type="organism name" value="human"/>
</dbReference>
<feature type="compositionally biased region" description="Low complexity" evidence="1">
    <location>
        <begin position="26"/>
        <end position="37"/>
    </location>
</feature>
<reference evidence="2" key="1">
    <citation type="submission" date="2012-10" db="EMBL/GenBank/DDBJ databases">
        <title>Direct identification of alternative open reading frame translation products in human.</title>
        <authorList>
            <person name="Vanderperre B."/>
            <person name="Lucier J.-F."/>
            <person name="Motard J."/>
            <person name="Tremblay G."/>
            <person name="Vanderperre S."/>
            <person name="Wisztorski M."/>
            <person name="Salzet M."/>
            <person name="Boisvert F.-M."/>
            <person name="Roucou X."/>
        </authorList>
    </citation>
    <scope>NUCLEOTIDE SEQUENCE</scope>
</reference>
<accession>L0R8G9</accession>
<dbReference type="EMBL" id="HF548120">
    <property type="protein sequence ID" value="CCO13831.1"/>
    <property type="molecule type" value="Genomic_DNA"/>
</dbReference>